<dbReference type="EMBL" id="CP013747">
    <property type="protein sequence ID" value="ALV40611.1"/>
    <property type="molecule type" value="Genomic_DNA"/>
</dbReference>
<evidence type="ECO:0000313" key="1">
    <source>
        <dbReference type="EMBL" id="ALV40611.1"/>
    </source>
</evidence>
<dbReference type="AlphaFoldDB" id="A0A0U3P8Q1"/>
<dbReference type="KEGG" id="psul:AU252_05025"/>
<dbReference type="Proteomes" id="UP000065151">
    <property type="component" value="Chromosome"/>
</dbReference>
<proteinExistence type="predicted"/>
<evidence type="ECO:0000313" key="2">
    <source>
        <dbReference type="Proteomes" id="UP000065151"/>
    </source>
</evidence>
<protein>
    <submittedName>
        <fullName evidence="1">Uncharacterized protein</fullName>
    </submittedName>
</protein>
<sequence>MAGRDDAVAVPLDNYGEFIGRLKSAAAKLTPRRDALSAALDAAGLLLDQNNAGVEFWGQRRTRVRQLLNLQAAKQQARTYRSLSELHEVALKMEQMFTNRAQRLQQVCSGIRARRDHINAALVELDKSTVKLASSRRIAQERENLSKIAADLSVSADNLSFGVPDPGLRDSLREAREAIILAEALLEVKGN</sequence>
<name>A0A0U3P8Q1_9MICC</name>
<organism evidence="1">
    <name type="scientific">Pseudarthrobacter sulfonivorans</name>
    <dbReference type="NCBI Taxonomy" id="121292"/>
    <lineage>
        <taxon>Bacteria</taxon>
        <taxon>Bacillati</taxon>
        <taxon>Actinomycetota</taxon>
        <taxon>Actinomycetes</taxon>
        <taxon>Micrococcales</taxon>
        <taxon>Micrococcaceae</taxon>
        <taxon>Pseudarthrobacter</taxon>
    </lineage>
</organism>
<reference evidence="1 2" key="1">
    <citation type="submission" date="2015-12" db="EMBL/GenBank/DDBJ databases">
        <authorList>
            <person name="Shamseldin A."/>
            <person name="Moawad H."/>
            <person name="Abd El-Rahim W.M."/>
            <person name="Sadowsky M.J."/>
        </authorList>
    </citation>
    <scope>NUCLEOTIDE SEQUENCE [LARGE SCALE GENOMIC DNA]</scope>
    <source>
        <strain evidence="1 2">Ar51</strain>
    </source>
</reference>
<accession>A0A0U3P8Q1</accession>
<gene>
    <name evidence="1" type="ORF">AU252_05025</name>
</gene>